<dbReference type="RefSeq" id="WP_163776044.1">
    <property type="nucleotide sequence ID" value="NZ_AP022569.1"/>
</dbReference>
<dbReference type="Gene3D" id="3.40.50.150">
    <property type="entry name" value="Vaccinia Virus protein VP39"/>
    <property type="match status" value="1"/>
</dbReference>
<dbReference type="InterPro" id="IPR013216">
    <property type="entry name" value="Methyltransf_11"/>
</dbReference>
<evidence type="ECO:0000259" key="6">
    <source>
        <dbReference type="Pfam" id="PF08241"/>
    </source>
</evidence>
<evidence type="ECO:0000256" key="5">
    <source>
        <dbReference type="ARBA" id="ARBA00038330"/>
    </source>
</evidence>
<name>A0A7I7KUK9_9MYCO</name>
<dbReference type="GO" id="GO:0032259">
    <property type="term" value="P:methylation"/>
    <property type="evidence" value="ECO:0007669"/>
    <property type="project" value="UniProtKB-KW"/>
</dbReference>
<sequence length="268" mass="29971">MPTTKERVTDIGYRGYKAFMNKVWYPFLTRRLNTQDVTFLNYGYEADPPLNLPLDDNDAANRYSINLYNQVASQIDLAGKKVLECSCGHGGGASYIMRTFKPAEYTGLDYNPDGIAYCNAHHKLPGLTFVHGNAEDLPFGDNTFDAIVNVEASHAYPNLSKFLSEVTRVLKPGGSLLYADFRGRPEFPVWEGALDAMPLRQVSMRVINDGVIRSLDASAQHKLDLISAQLPKWFRPFGRHFAGVPGTGIYNVIESGGAEYRIYQFIKD</sequence>
<evidence type="ECO:0000256" key="3">
    <source>
        <dbReference type="ARBA" id="ARBA00022679"/>
    </source>
</evidence>
<feature type="domain" description="Methyltransferase type 11" evidence="6">
    <location>
        <begin position="83"/>
        <end position="177"/>
    </location>
</feature>
<dbReference type="KEGG" id="mcoo:MCOO_18100"/>
<dbReference type="Proteomes" id="UP000465866">
    <property type="component" value="Chromosome"/>
</dbReference>
<keyword evidence="1" id="KW-0443">Lipid metabolism</keyword>
<dbReference type="EMBL" id="AP022569">
    <property type="protein sequence ID" value="BBX45795.1"/>
    <property type="molecule type" value="Genomic_DNA"/>
</dbReference>
<dbReference type="Pfam" id="PF08241">
    <property type="entry name" value="Methyltransf_11"/>
    <property type="match status" value="1"/>
</dbReference>
<dbReference type="InterPro" id="IPR050447">
    <property type="entry name" value="Erg6_SMT_methyltransf"/>
</dbReference>
<keyword evidence="3 7" id="KW-0808">Transferase</keyword>
<dbReference type="AlphaFoldDB" id="A0A7I7KUK9"/>
<dbReference type="SUPFAM" id="SSF53335">
    <property type="entry name" value="S-adenosyl-L-methionine-dependent methyltransferases"/>
    <property type="match status" value="1"/>
</dbReference>
<dbReference type="InterPro" id="IPR029063">
    <property type="entry name" value="SAM-dependent_MTases_sf"/>
</dbReference>
<keyword evidence="8" id="KW-1185">Reference proteome</keyword>
<reference evidence="7 8" key="1">
    <citation type="journal article" date="2019" name="Emerg. Microbes Infect.">
        <title>Comprehensive subspecies identification of 175 nontuberculous mycobacteria species based on 7547 genomic profiles.</title>
        <authorList>
            <person name="Matsumoto Y."/>
            <person name="Kinjo T."/>
            <person name="Motooka D."/>
            <person name="Nabeya D."/>
            <person name="Jung N."/>
            <person name="Uechi K."/>
            <person name="Horii T."/>
            <person name="Iida T."/>
            <person name="Fujita J."/>
            <person name="Nakamura S."/>
        </authorList>
    </citation>
    <scope>NUCLEOTIDE SEQUENCE [LARGE SCALE GENOMIC DNA]</scope>
    <source>
        <strain evidence="7 8">JCM 12404</strain>
    </source>
</reference>
<evidence type="ECO:0000313" key="7">
    <source>
        <dbReference type="EMBL" id="BBX45795.1"/>
    </source>
</evidence>
<dbReference type="PANTHER" id="PTHR44068">
    <property type="entry name" value="ZGC:194242"/>
    <property type="match status" value="1"/>
</dbReference>
<evidence type="ECO:0000256" key="4">
    <source>
        <dbReference type="ARBA" id="ARBA00037600"/>
    </source>
</evidence>
<evidence type="ECO:0000313" key="8">
    <source>
        <dbReference type="Proteomes" id="UP000465866"/>
    </source>
</evidence>
<gene>
    <name evidence="7" type="ORF">MCOO_18100</name>
</gene>
<protein>
    <submittedName>
        <fullName evidence="7">Phthiotriol/phenolphthiotriol dimycocerosates methyltransferase</fullName>
    </submittedName>
</protein>
<accession>A0A7I7KUK9</accession>
<evidence type="ECO:0000256" key="2">
    <source>
        <dbReference type="ARBA" id="ARBA00022603"/>
    </source>
</evidence>
<keyword evidence="2 7" id="KW-0489">Methyltransferase</keyword>
<comment type="function">
    <text evidence="4">Catalyzes the methylation of the lipid moiety of the intermediate compounds phthiotriol and glycosylated phenolphthiotriol dimycoserosates to form phthiocerol dimycocerosates (DIM A) and glycosylated phenolphthiocerol dimycocerosates (PGL).</text>
</comment>
<dbReference type="NCBIfam" id="NF045823">
    <property type="entry name" value="PthPhpthDimycoMt"/>
    <property type="match status" value="1"/>
</dbReference>
<evidence type="ECO:0000256" key="1">
    <source>
        <dbReference type="ARBA" id="ARBA00022516"/>
    </source>
</evidence>
<organism evidence="7 8">
    <name type="scientific">Mycobacterium cookii</name>
    <dbReference type="NCBI Taxonomy" id="1775"/>
    <lineage>
        <taxon>Bacteria</taxon>
        <taxon>Bacillati</taxon>
        <taxon>Actinomycetota</taxon>
        <taxon>Actinomycetes</taxon>
        <taxon>Mycobacteriales</taxon>
        <taxon>Mycobacteriaceae</taxon>
        <taxon>Mycobacterium</taxon>
    </lineage>
</organism>
<proteinExistence type="inferred from homology"/>
<dbReference type="PANTHER" id="PTHR44068:SF11">
    <property type="entry name" value="GERANYL DIPHOSPHATE 2-C-METHYLTRANSFERASE"/>
    <property type="match status" value="1"/>
</dbReference>
<keyword evidence="1" id="KW-0444">Lipid biosynthesis</keyword>
<dbReference type="InterPro" id="IPR054877">
    <property type="entry name" value="PthPhpthDimycoMt"/>
</dbReference>
<dbReference type="GO" id="GO:0008757">
    <property type="term" value="F:S-adenosylmethionine-dependent methyltransferase activity"/>
    <property type="evidence" value="ECO:0007669"/>
    <property type="project" value="InterPro"/>
</dbReference>
<comment type="similarity">
    <text evidence="5">Belongs to the methyltransferase superfamily. Phthiotriol/phenolphthiotriol dimycocerosates methyltransferase family.</text>
</comment>
<dbReference type="CDD" id="cd02440">
    <property type="entry name" value="AdoMet_MTases"/>
    <property type="match status" value="1"/>
</dbReference>